<dbReference type="AlphaFoldDB" id="A0A2M7VBY9"/>
<dbReference type="EMBL" id="PFPL01000008">
    <property type="protein sequence ID" value="PIZ96747.1"/>
    <property type="molecule type" value="Genomic_DNA"/>
</dbReference>
<feature type="domain" description="Multidrug resistance protein MdtA-like barrel-sandwich hybrid" evidence="5">
    <location>
        <begin position="76"/>
        <end position="446"/>
    </location>
</feature>
<evidence type="ECO:0000313" key="8">
    <source>
        <dbReference type="Proteomes" id="UP000231453"/>
    </source>
</evidence>
<dbReference type="PANTHER" id="PTHR32347">
    <property type="entry name" value="EFFLUX SYSTEM COMPONENT YKNX-RELATED"/>
    <property type="match status" value="1"/>
</dbReference>
<accession>A0A2M7VBY9</accession>
<dbReference type="PANTHER" id="PTHR32347:SF23">
    <property type="entry name" value="BLL5650 PROTEIN"/>
    <property type="match status" value="1"/>
</dbReference>
<dbReference type="GO" id="GO:0016020">
    <property type="term" value="C:membrane"/>
    <property type="evidence" value="ECO:0007669"/>
    <property type="project" value="InterPro"/>
</dbReference>
<evidence type="ECO:0000256" key="2">
    <source>
        <dbReference type="ARBA" id="ARBA00009477"/>
    </source>
</evidence>
<dbReference type="GO" id="GO:0022857">
    <property type="term" value="F:transmembrane transporter activity"/>
    <property type="evidence" value="ECO:0007669"/>
    <property type="project" value="InterPro"/>
</dbReference>
<sequence length="602" mass="64992">MSEEKKKKKFYKRKSFYAIVVVALLVASIVYGQVKKANTPISYETTKVVMGNLSQTVDATGNVASAGELDLRFEKSGNMAKIYKNVNDKVKAGDIIAELDVRSENAQVAGASASVQQAQANLNKVLSGATDDYVLSIKSTYDKAKASLDQIKSTSADTVANAEAVLRTAENNLKLSEGGEDSQIVGNAYQDLFVTIQSVQNSLSNALTDSDNILGIDNTLANDSFEDVLSALDSSKLYTAEIKYSLAKSAKDSLDNVASSLNLNSSHESLDSAAEVAESGLVSVKDLLFAMSQMLDATVPIGNLSQADLTTKKSTISADRTDISTKYSTIITKIQAVETSKNSYVTYQIAYNKAKANLENAKTKALADVASAEATVTQAEAQYNDVKNPARTEDVSAARAQLYGAQASLSQAVAMRNKGRIVAPLDGTIGKIDGKVGEFVTANATVVKLVNPNFFEIQVDIPETDIIKISVGDDADITLDAYGDDHHFVGKVSEIEIGETVIQDVVYYKVTVSMEDNSEDEFNILNGMTANVVFYTESKENVLYIPQRTIRTDEENKKYVLILKNNKAENVYVSTGLRGDNGLVEITSGLEEGQEIIVREIE</sequence>
<dbReference type="SUPFAM" id="SSF111369">
    <property type="entry name" value="HlyD-like secretion proteins"/>
    <property type="match status" value="2"/>
</dbReference>
<dbReference type="Gene3D" id="1.10.287.470">
    <property type="entry name" value="Helix hairpin bin"/>
    <property type="match status" value="2"/>
</dbReference>
<dbReference type="Pfam" id="PF25967">
    <property type="entry name" value="RND-MFP_C"/>
    <property type="match status" value="1"/>
</dbReference>
<feature type="coiled-coil region" evidence="4">
    <location>
        <begin position="344"/>
        <end position="382"/>
    </location>
</feature>
<dbReference type="Proteomes" id="UP000231453">
    <property type="component" value="Unassembled WGS sequence"/>
</dbReference>
<dbReference type="InterPro" id="IPR058625">
    <property type="entry name" value="MdtA-like_BSH"/>
</dbReference>
<evidence type="ECO:0000256" key="3">
    <source>
        <dbReference type="ARBA" id="ARBA00023054"/>
    </source>
</evidence>
<comment type="subcellular location">
    <subcellularLocation>
        <location evidence="1">Cell envelope</location>
    </subcellularLocation>
</comment>
<dbReference type="GO" id="GO:0030313">
    <property type="term" value="C:cell envelope"/>
    <property type="evidence" value="ECO:0007669"/>
    <property type="project" value="UniProtKB-SubCell"/>
</dbReference>
<dbReference type="NCBIfam" id="TIGR01730">
    <property type="entry name" value="RND_mfp"/>
    <property type="match status" value="1"/>
</dbReference>
<evidence type="ECO:0008006" key="9">
    <source>
        <dbReference type="Google" id="ProtNLM"/>
    </source>
</evidence>
<dbReference type="Pfam" id="PF25917">
    <property type="entry name" value="BSH_RND"/>
    <property type="match status" value="1"/>
</dbReference>
<evidence type="ECO:0000313" key="7">
    <source>
        <dbReference type="EMBL" id="PIZ96747.1"/>
    </source>
</evidence>
<dbReference type="Gene3D" id="2.40.420.20">
    <property type="match status" value="1"/>
</dbReference>
<evidence type="ECO:0000256" key="1">
    <source>
        <dbReference type="ARBA" id="ARBA00004196"/>
    </source>
</evidence>
<gene>
    <name evidence="7" type="ORF">COX80_00605</name>
</gene>
<evidence type="ECO:0000259" key="5">
    <source>
        <dbReference type="Pfam" id="PF25917"/>
    </source>
</evidence>
<proteinExistence type="inferred from homology"/>
<reference evidence="8" key="1">
    <citation type="submission" date="2017-09" db="EMBL/GenBank/DDBJ databases">
        <title>Depth-based differentiation of microbial function through sediment-hosted aquifers and enrichment of novel symbionts in the deep terrestrial subsurface.</title>
        <authorList>
            <person name="Probst A.J."/>
            <person name="Ladd B."/>
            <person name="Jarett J.K."/>
            <person name="Geller-Mcgrath D.E."/>
            <person name="Sieber C.M.K."/>
            <person name="Emerson J.B."/>
            <person name="Anantharaman K."/>
            <person name="Thomas B.C."/>
            <person name="Malmstrom R."/>
            <person name="Stieglmeier M."/>
            <person name="Klingl A."/>
            <person name="Woyke T."/>
            <person name="Ryan C.M."/>
            <person name="Banfield J.F."/>
        </authorList>
    </citation>
    <scope>NUCLEOTIDE SEQUENCE [LARGE SCALE GENOMIC DNA]</scope>
</reference>
<organism evidence="7 8">
    <name type="scientific">Candidatus Magasanikbacteria bacterium CG_4_10_14_0_2_um_filter_33_14</name>
    <dbReference type="NCBI Taxonomy" id="1974636"/>
    <lineage>
        <taxon>Bacteria</taxon>
        <taxon>Candidatus Magasanikiibacteriota</taxon>
    </lineage>
</organism>
<dbReference type="InterPro" id="IPR050465">
    <property type="entry name" value="UPF0194_transport"/>
</dbReference>
<name>A0A2M7VBY9_9BACT</name>
<dbReference type="InterPro" id="IPR058627">
    <property type="entry name" value="MdtA-like_C"/>
</dbReference>
<protein>
    <recommendedName>
        <fullName evidence="9">Membrane fusion protein biotin-lipoyl like domain-containing protein</fullName>
    </recommendedName>
</protein>
<comment type="similarity">
    <text evidence="2">Belongs to the membrane fusion protein (MFP) (TC 8.A.1) family.</text>
</comment>
<dbReference type="InterPro" id="IPR006143">
    <property type="entry name" value="RND_pump_MFP"/>
</dbReference>
<evidence type="ECO:0000256" key="4">
    <source>
        <dbReference type="SAM" id="Coils"/>
    </source>
</evidence>
<keyword evidence="3 4" id="KW-0175">Coiled coil</keyword>
<dbReference type="Gene3D" id="2.40.50.100">
    <property type="match status" value="2"/>
</dbReference>
<dbReference type="Gene3D" id="2.40.30.170">
    <property type="match status" value="1"/>
</dbReference>
<evidence type="ECO:0000259" key="6">
    <source>
        <dbReference type="Pfam" id="PF25967"/>
    </source>
</evidence>
<feature type="domain" description="Multidrug resistance protein MdtA-like C-terminal permuted SH3" evidence="6">
    <location>
        <begin position="541"/>
        <end position="601"/>
    </location>
</feature>
<comment type="caution">
    <text evidence="7">The sequence shown here is derived from an EMBL/GenBank/DDBJ whole genome shotgun (WGS) entry which is preliminary data.</text>
</comment>